<gene>
    <name evidence="2" type="ORF">SAMN04488062_103150</name>
</gene>
<feature type="chain" id="PRO_5011626537" description="CarboxypepD_reg-like domain-containing protein" evidence="1">
    <location>
        <begin position="23"/>
        <end position="246"/>
    </location>
</feature>
<keyword evidence="3" id="KW-1185">Reference proteome</keyword>
<dbReference type="RefSeq" id="WP_091255720.1">
    <property type="nucleotide sequence ID" value="NZ_FNDB01000003.1"/>
</dbReference>
<protein>
    <recommendedName>
        <fullName evidence="4">CarboxypepD_reg-like domain-containing protein</fullName>
    </recommendedName>
</protein>
<keyword evidence="1" id="KW-0732">Signal</keyword>
<dbReference type="AlphaFoldDB" id="A0A1G7YC28"/>
<dbReference type="SUPFAM" id="SSF49464">
    <property type="entry name" value="Carboxypeptidase regulatory domain-like"/>
    <property type="match status" value="1"/>
</dbReference>
<name>A0A1G7YC28_9FLAO</name>
<dbReference type="InterPro" id="IPR008969">
    <property type="entry name" value="CarboxyPept-like_regulatory"/>
</dbReference>
<accession>A0A1G7YC28</accession>
<dbReference type="EMBL" id="FNDB01000003">
    <property type="protein sequence ID" value="SDG94082.1"/>
    <property type="molecule type" value="Genomic_DNA"/>
</dbReference>
<dbReference type="Proteomes" id="UP000199274">
    <property type="component" value="Unassembled WGS sequence"/>
</dbReference>
<sequence length="246" mass="27589">MKTKLLVSICTFILYQSGFAQASERIQGQVHFDKTAATKVEVINATTKTVTLTDSEGNFTINIEINDVLVFVAKNHEIKEIKISVAVLNQDTLKVTLSSKIEELKEVVVQNMPSIKLSKDVKWEQAKLDQYALEKNAKKLKNLGVYDGTIENGMDLMRIGGMIFKLFKKEKEVAADKGPLLAFTDAAKTRCKADFFTETLQLKPGQIDNFLAFCAKDPKADSIASERNELTLMEFMSTKILHYKPN</sequence>
<dbReference type="STRING" id="178355.SAMN04488062_103150"/>
<organism evidence="2 3">
    <name type="scientific">Flavobacterium omnivorum</name>
    <dbReference type="NCBI Taxonomy" id="178355"/>
    <lineage>
        <taxon>Bacteria</taxon>
        <taxon>Pseudomonadati</taxon>
        <taxon>Bacteroidota</taxon>
        <taxon>Flavobacteriia</taxon>
        <taxon>Flavobacteriales</taxon>
        <taxon>Flavobacteriaceae</taxon>
        <taxon>Flavobacterium</taxon>
    </lineage>
</organism>
<reference evidence="3" key="1">
    <citation type="submission" date="2016-10" db="EMBL/GenBank/DDBJ databases">
        <authorList>
            <person name="Varghese N."/>
            <person name="Submissions S."/>
        </authorList>
    </citation>
    <scope>NUCLEOTIDE SEQUENCE [LARGE SCALE GENOMIC DNA]</scope>
    <source>
        <strain evidence="3">CGMCC 1.2747</strain>
    </source>
</reference>
<evidence type="ECO:0000313" key="2">
    <source>
        <dbReference type="EMBL" id="SDG94082.1"/>
    </source>
</evidence>
<evidence type="ECO:0008006" key="4">
    <source>
        <dbReference type="Google" id="ProtNLM"/>
    </source>
</evidence>
<proteinExistence type="predicted"/>
<feature type="signal peptide" evidence="1">
    <location>
        <begin position="1"/>
        <end position="22"/>
    </location>
</feature>
<evidence type="ECO:0000256" key="1">
    <source>
        <dbReference type="SAM" id="SignalP"/>
    </source>
</evidence>
<dbReference type="OrthoDB" id="1431099at2"/>
<evidence type="ECO:0000313" key="3">
    <source>
        <dbReference type="Proteomes" id="UP000199274"/>
    </source>
</evidence>